<feature type="domain" description="N-acetyltransferase" evidence="1">
    <location>
        <begin position="2"/>
        <end position="153"/>
    </location>
</feature>
<sequence>MATTGDVPAAVLVSARELMVEAFPEGFTDHDWEHALGGLHAWVEDPVRVVVAHGALVRRRLWVGEEQVGAGYVEAVAVRPDRRREGLGAAVMTALEDRAPAYDLLVLGSSDEGLPFYASRGWVPWRGPTGVRHPGRDVATPEEDGAVLVLPLTRRWRELDLEAPLRCEPRAGDDW</sequence>
<evidence type="ECO:0000313" key="3">
    <source>
        <dbReference type="Proteomes" id="UP000679307"/>
    </source>
</evidence>
<gene>
    <name evidence="2" type="primary">aac</name>
    <name evidence="2" type="ORF">ENKNEFLB_01313</name>
</gene>
<keyword evidence="2" id="KW-0808">Transferase</keyword>
<protein>
    <submittedName>
        <fullName evidence="2">Aminoglycoside 2'-N-acetyltransferase</fullName>
        <ecNumber evidence="2">2.3.1.-</ecNumber>
    </submittedName>
</protein>
<dbReference type="CDD" id="cd04301">
    <property type="entry name" value="NAT_SF"/>
    <property type="match status" value="1"/>
</dbReference>
<accession>A0ABX8EGB4</accession>
<keyword evidence="3" id="KW-1185">Reference proteome</keyword>
<dbReference type="PROSITE" id="PS51186">
    <property type="entry name" value="GNAT"/>
    <property type="match status" value="1"/>
</dbReference>
<evidence type="ECO:0000259" key="1">
    <source>
        <dbReference type="PROSITE" id="PS51186"/>
    </source>
</evidence>
<dbReference type="EC" id="2.3.1.-" evidence="2"/>
<dbReference type="Proteomes" id="UP000679307">
    <property type="component" value="Chromosome"/>
</dbReference>
<keyword evidence="2" id="KW-0012">Acyltransferase</keyword>
<dbReference type="EMBL" id="CP075371">
    <property type="protein sequence ID" value="QVT78935.1"/>
    <property type="molecule type" value="Genomic_DNA"/>
</dbReference>
<dbReference type="GO" id="GO:0016746">
    <property type="term" value="F:acyltransferase activity"/>
    <property type="evidence" value="ECO:0007669"/>
    <property type="project" value="UniProtKB-KW"/>
</dbReference>
<organism evidence="2 3">
    <name type="scientific">Nocardioides aquaticus</name>
    <dbReference type="NCBI Taxonomy" id="160826"/>
    <lineage>
        <taxon>Bacteria</taxon>
        <taxon>Bacillati</taxon>
        <taxon>Actinomycetota</taxon>
        <taxon>Actinomycetes</taxon>
        <taxon>Propionibacteriales</taxon>
        <taxon>Nocardioidaceae</taxon>
        <taxon>Nocardioides</taxon>
    </lineage>
</organism>
<dbReference type="Pfam" id="PF00583">
    <property type="entry name" value="Acetyltransf_1"/>
    <property type="match status" value="1"/>
</dbReference>
<name>A0ABX8EGB4_9ACTN</name>
<reference evidence="2 3" key="1">
    <citation type="submission" date="2021-05" db="EMBL/GenBank/DDBJ databases">
        <title>Complete genome of Nocardioides aquaticus KCTC 9944T isolated from meromictic and hypersaline Ekho Lake, Antarctica.</title>
        <authorList>
            <person name="Hwang K."/>
            <person name="Kim K.M."/>
            <person name="Choe H."/>
        </authorList>
    </citation>
    <scope>NUCLEOTIDE SEQUENCE [LARGE SCALE GENOMIC DNA]</scope>
    <source>
        <strain evidence="2 3">KCTC 9944</strain>
    </source>
</reference>
<evidence type="ECO:0000313" key="2">
    <source>
        <dbReference type="EMBL" id="QVT78935.1"/>
    </source>
</evidence>
<dbReference type="InterPro" id="IPR000182">
    <property type="entry name" value="GNAT_dom"/>
</dbReference>
<proteinExistence type="predicted"/>